<organism evidence="2 3">
    <name type="scientific">Linnemannia elongata AG-77</name>
    <dbReference type="NCBI Taxonomy" id="1314771"/>
    <lineage>
        <taxon>Eukaryota</taxon>
        <taxon>Fungi</taxon>
        <taxon>Fungi incertae sedis</taxon>
        <taxon>Mucoromycota</taxon>
        <taxon>Mortierellomycotina</taxon>
        <taxon>Mortierellomycetes</taxon>
        <taxon>Mortierellales</taxon>
        <taxon>Mortierellaceae</taxon>
        <taxon>Linnemannia</taxon>
    </lineage>
</organism>
<dbReference type="OrthoDB" id="2428170at2759"/>
<dbReference type="AlphaFoldDB" id="A0A197JGD6"/>
<protein>
    <submittedName>
        <fullName evidence="2">Uncharacterized protein</fullName>
    </submittedName>
</protein>
<dbReference type="EMBL" id="KV442098">
    <property type="protein sequence ID" value="OAQ24242.1"/>
    <property type="molecule type" value="Genomic_DNA"/>
</dbReference>
<evidence type="ECO:0000256" key="1">
    <source>
        <dbReference type="SAM" id="MobiDB-lite"/>
    </source>
</evidence>
<gene>
    <name evidence="2" type="ORF">K457DRAFT_142087</name>
</gene>
<feature type="region of interest" description="Disordered" evidence="1">
    <location>
        <begin position="82"/>
        <end position="105"/>
    </location>
</feature>
<proteinExistence type="predicted"/>
<keyword evidence="3" id="KW-1185">Reference proteome</keyword>
<evidence type="ECO:0000313" key="2">
    <source>
        <dbReference type="EMBL" id="OAQ24242.1"/>
    </source>
</evidence>
<reference evidence="2 3" key="1">
    <citation type="submission" date="2016-05" db="EMBL/GenBank/DDBJ databases">
        <title>Genome sequencing reveals origins of a unique bacterial endosymbiosis in the earliest lineages of terrestrial Fungi.</title>
        <authorList>
            <consortium name="DOE Joint Genome Institute"/>
            <person name="Uehling J."/>
            <person name="Gryganskyi A."/>
            <person name="Hameed K."/>
            <person name="Tschaplinski T."/>
            <person name="Misztal P."/>
            <person name="Wu S."/>
            <person name="Desiro A."/>
            <person name="Vande Pol N."/>
            <person name="Du Z.-Y."/>
            <person name="Zienkiewicz A."/>
            <person name="Zienkiewicz K."/>
            <person name="Morin E."/>
            <person name="Tisserant E."/>
            <person name="Splivallo R."/>
            <person name="Hainaut M."/>
            <person name="Henrissat B."/>
            <person name="Ohm R."/>
            <person name="Kuo A."/>
            <person name="Yan J."/>
            <person name="Lipzen A."/>
            <person name="Nolan M."/>
            <person name="Labutti K."/>
            <person name="Barry K."/>
            <person name="Goldstein A."/>
            <person name="Labbe J."/>
            <person name="Schadt C."/>
            <person name="Tuskan G."/>
            <person name="Grigoriev I."/>
            <person name="Martin F."/>
            <person name="Vilgalys R."/>
            <person name="Bonito G."/>
        </authorList>
    </citation>
    <scope>NUCLEOTIDE SEQUENCE [LARGE SCALE GENOMIC DNA]</scope>
    <source>
        <strain evidence="2 3">AG-77</strain>
    </source>
</reference>
<evidence type="ECO:0000313" key="3">
    <source>
        <dbReference type="Proteomes" id="UP000078512"/>
    </source>
</evidence>
<accession>A0A197JGD6</accession>
<dbReference type="Proteomes" id="UP000078512">
    <property type="component" value="Unassembled WGS sequence"/>
</dbReference>
<sequence>MEMENTRNLLRDVLGVEKLPNSIGFQDAETGIRYLIPSDTQEAATFRKLLTEQEREAFAKENHSFATLYDAEKNLKSVQKGPMWGKSQYATPNKTATSLPTTATN</sequence>
<feature type="compositionally biased region" description="Polar residues" evidence="1">
    <location>
        <begin position="88"/>
        <end position="105"/>
    </location>
</feature>
<name>A0A197JGD6_9FUNG</name>